<proteinExistence type="predicted"/>
<comment type="caution">
    <text evidence="8">The sequence shown here is derived from an EMBL/GenBank/DDBJ whole genome shotgun (WGS) entry which is preliminary data.</text>
</comment>
<dbReference type="Gene3D" id="3.30.70.1440">
    <property type="entry name" value="Multidrug efflux transporter AcrB pore domain"/>
    <property type="match status" value="1"/>
</dbReference>
<dbReference type="RefSeq" id="WP_119778563.1">
    <property type="nucleotide sequence ID" value="NZ_QYUK01000011.1"/>
</dbReference>
<dbReference type="PANTHER" id="PTHR32063">
    <property type="match status" value="1"/>
</dbReference>
<feature type="transmembrane region" description="Helical" evidence="7">
    <location>
        <begin position="986"/>
        <end position="1012"/>
    </location>
</feature>
<evidence type="ECO:0000256" key="1">
    <source>
        <dbReference type="ARBA" id="ARBA00022448"/>
    </source>
</evidence>
<dbReference type="AlphaFoldDB" id="A0A418WD90"/>
<feature type="transmembrane region" description="Helical" evidence="7">
    <location>
        <begin position="895"/>
        <end position="921"/>
    </location>
</feature>
<keyword evidence="9" id="KW-1185">Reference proteome</keyword>
<feature type="transmembrane region" description="Helical" evidence="7">
    <location>
        <begin position="857"/>
        <end position="875"/>
    </location>
</feature>
<feature type="transmembrane region" description="Helical" evidence="7">
    <location>
        <begin position="431"/>
        <end position="451"/>
    </location>
</feature>
<dbReference type="PRINTS" id="PR00702">
    <property type="entry name" value="ACRIFLAVINRP"/>
</dbReference>
<evidence type="ECO:0000313" key="8">
    <source>
        <dbReference type="EMBL" id="RJF87928.1"/>
    </source>
</evidence>
<keyword evidence="5 7" id="KW-1133">Transmembrane helix</keyword>
<dbReference type="Gene3D" id="3.30.70.1430">
    <property type="entry name" value="Multidrug efflux transporter AcrB pore domain"/>
    <property type="match status" value="2"/>
</dbReference>
<feature type="transmembrane region" description="Helical" evidence="7">
    <location>
        <begin position="530"/>
        <end position="549"/>
    </location>
</feature>
<evidence type="ECO:0000313" key="9">
    <source>
        <dbReference type="Proteomes" id="UP000284605"/>
    </source>
</evidence>
<dbReference type="InterPro" id="IPR027463">
    <property type="entry name" value="AcrB_DN_DC_subdom"/>
</dbReference>
<keyword evidence="3" id="KW-0997">Cell inner membrane</keyword>
<sequence>MSISAPFIRRPVATMLLTIGVMLLGAAAYLHLPVSTMPIVDLPTIVVRASLPGASPDTMAAAVATPIERQLGVIAGLTELTSINAVGGTTIVAQFDIARDIDGVARDVQAALDAAASSLPTDLPSPPIYIKANPNVFPVITLALSSDALPASEVYDYADKLLSQRLSQIQGVSRVEISGADKTAIRVQVNPAALASLGLTLEDVRLAIAGATAAGPKGSLDGPDQSITVTGNDQLMTAAEFSRQIIAWRGGAPVRLGDIATVSSAVSNVKVGSWLNGERAVLIEVRKQPGANTIDVVDRVKAALAQVETWLPPAIKVHVVANRTRTIRAGITDLQLTMLLTTALVVMVIALFLRRFWATVIPSVTIPVAIAGTFAVMYVAGYSLDNLSIMALIIAVGFIVDDTIVMIENVVRLIEQGETPLQAALRGARQITFTVISLTVSLLAALIPILFMPDVLGRFFREFGVTLAVAIALSAIISLTLTPMLCGRLLTRQDLQRPEGRIGRAIERAIAATTEAYGASLDWALARPRLMLGVVGLTVVVVMVLFAAVPKGFLPKQDTGVIRAVTDAPADISFEAMSERQAAVTRVLLADPAVETVSSFVGVGLWNSLKNGNITINLKPLKQRLPADQVIERLRPQLARIQGIDTYLSLVDDFGVGGRAGKARYQYTLQGADIDKLAHWVEIMREKLRALPDLADVSTDQDANGLRAHLDVDRVTAARLGVSPQTIDQILYDAFGQRQIATVYTEFDQFKVVLEVDPRYQTDPTALAQLFVPTASGTPVPLSVVTTQAQGLTPAQINHQGQLPAITIGFNTAPGLPIGSAMALIERTAQEAGLPPDITGSFAGDAKAAADAIATQVWILLGAIVAVYLVLGILYESYAHPLTILSTIPSSGIGALVALMVTGVEFSLIAVIGLILLIGIVKKNAIMMVDFALVAERELGLAPREAIARAARLRFRPITMTTLAAVFGALPLAIGVGAGSEMRQPLGIAIVGGLLLAQVVTIYTTPVVYLAVDKLRGRRRSRWLPMEVPAEGASS</sequence>
<dbReference type="Proteomes" id="UP000284605">
    <property type="component" value="Unassembled WGS sequence"/>
</dbReference>
<evidence type="ECO:0000256" key="5">
    <source>
        <dbReference type="ARBA" id="ARBA00022989"/>
    </source>
</evidence>
<dbReference type="PANTHER" id="PTHR32063:SF34">
    <property type="entry name" value="MULTIDRUG RESISTANCE PROTEIN MDTC"/>
    <property type="match status" value="1"/>
</dbReference>
<dbReference type="OrthoDB" id="9806532at2"/>
<accession>A0A418WD90</accession>
<keyword evidence="2" id="KW-1003">Cell membrane</keyword>
<organism evidence="8 9">
    <name type="scientific">Oleomonas cavernae</name>
    <dbReference type="NCBI Taxonomy" id="2320859"/>
    <lineage>
        <taxon>Bacteria</taxon>
        <taxon>Pseudomonadati</taxon>
        <taxon>Pseudomonadota</taxon>
        <taxon>Alphaproteobacteria</taxon>
        <taxon>Acetobacterales</taxon>
        <taxon>Acetobacteraceae</taxon>
        <taxon>Oleomonas</taxon>
    </lineage>
</organism>
<evidence type="ECO:0000256" key="4">
    <source>
        <dbReference type="ARBA" id="ARBA00022692"/>
    </source>
</evidence>
<feature type="transmembrane region" description="Helical" evidence="7">
    <location>
        <begin position="463"/>
        <end position="485"/>
    </location>
</feature>
<dbReference type="Pfam" id="PF00873">
    <property type="entry name" value="ACR_tran"/>
    <property type="match status" value="1"/>
</dbReference>
<feature type="transmembrane region" description="Helical" evidence="7">
    <location>
        <begin position="334"/>
        <end position="353"/>
    </location>
</feature>
<protein>
    <submittedName>
        <fullName evidence="8">Acriflavine resistance protein B</fullName>
    </submittedName>
</protein>
<dbReference type="SUPFAM" id="SSF82714">
    <property type="entry name" value="Multidrug efflux transporter AcrB TolC docking domain, DN and DC subdomains"/>
    <property type="match status" value="2"/>
</dbReference>
<dbReference type="SUPFAM" id="SSF82693">
    <property type="entry name" value="Multidrug efflux transporter AcrB pore domain, PN1, PN2, PC1 and PC2 subdomains"/>
    <property type="match status" value="3"/>
</dbReference>
<dbReference type="GO" id="GO:0005886">
    <property type="term" value="C:plasma membrane"/>
    <property type="evidence" value="ECO:0007669"/>
    <property type="project" value="TreeGrafter"/>
</dbReference>
<dbReference type="Gene3D" id="3.30.70.1320">
    <property type="entry name" value="Multidrug efflux transporter AcrB pore domain like"/>
    <property type="match status" value="1"/>
</dbReference>
<feature type="transmembrane region" description="Helical" evidence="7">
    <location>
        <begin position="387"/>
        <end position="411"/>
    </location>
</feature>
<keyword evidence="6 7" id="KW-0472">Membrane</keyword>
<feature type="transmembrane region" description="Helical" evidence="7">
    <location>
        <begin position="360"/>
        <end position="381"/>
    </location>
</feature>
<evidence type="ECO:0000256" key="2">
    <source>
        <dbReference type="ARBA" id="ARBA00022475"/>
    </source>
</evidence>
<gene>
    <name evidence="8" type="ORF">D3874_13605</name>
</gene>
<keyword evidence="1" id="KW-0813">Transport</keyword>
<name>A0A418WD90_9PROT</name>
<dbReference type="GO" id="GO:0042910">
    <property type="term" value="F:xenobiotic transmembrane transporter activity"/>
    <property type="evidence" value="ECO:0007669"/>
    <property type="project" value="TreeGrafter"/>
</dbReference>
<evidence type="ECO:0000256" key="7">
    <source>
        <dbReference type="SAM" id="Phobius"/>
    </source>
</evidence>
<keyword evidence="4 7" id="KW-0812">Transmembrane</keyword>
<evidence type="ECO:0000256" key="3">
    <source>
        <dbReference type="ARBA" id="ARBA00022519"/>
    </source>
</evidence>
<feature type="transmembrane region" description="Helical" evidence="7">
    <location>
        <begin position="12"/>
        <end position="32"/>
    </location>
</feature>
<dbReference type="Gene3D" id="3.30.2090.10">
    <property type="entry name" value="Multidrug efflux transporter AcrB TolC docking domain, DN and DC subdomains"/>
    <property type="match status" value="2"/>
</dbReference>
<evidence type="ECO:0000256" key="6">
    <source>
        <dbReference type="ARBA" id="ARBA00023136"/>
    </source>
</evidence>
<dbReference type="EMBL" id="QYUK01000011">
    <property type="protein sequence ID" value="RJF87928.1"/>
    <property type="molecule type" value="Genomic_DNA"/>
</dbReference>
<dbReference type="InterPro" id="IPR001036">
    <property type="entry name" value="Acrflvin-R"/>
</dbReference>
<reference evidence="8 9" key="1">
    <citation type="submission" date="2018-09" db="EMBL/GenBank/DDBJ databases">
        <authorList>
            <person name="Zhu H."/>
        </authorList>
    </citation>
    <scope>NUCLEOTIDE SEQUENCE [LARGE SCALE GENOMIC DNA]</scope>
    <source>
        <strain evidence="8 9">K1W22B-8</strain>
    </source>
</reference>
<dbReference type="Gene3D" id="1.20.1640.10">
    <property type="entry name" value="Multidrug efflux transporter AcrB transmembrane domain"/>
    <property type="match status" value="2"/>
</dbReference>
<feature type="transmembrane region" description="Helical" evidence="7">
    <location>
        <begin position="958"/>
        <end position="980"/>
    </location>
</feature>
<dbReference type="SUPFAM" id="SSF82866">
    <property type="entry name" value="Multidrug efflux transporter AcrB transmembrane domain"/>
    <property type="match status" value="2"/>
</dbReference>